<protein>
    <recommendedName>
        <fullName evidence="3">Sterile alpha motif domain-containing protein 3-like</fullName>
    </recommendedName>
</protein>
<accession>A0A8T2MV59</accession>
<dbReference type="AlphaFoldDB" id="A0A8T2MV59"/>
<dbReference type="EMBL" id="JAFBMS010000248">
    <property type="protein sequence ID" value="KAG9332249.1"/>
    <property type="molecule type" value="Genomic_DNA"/>
</dbReference>
<dbReference type="Proteomes" id="UP000824540">
    <property type="component" value="Unassembled WGS sequence"/>
</dbReference>
<comment type="caution">
    <text evidence="1">The sequence shown here is derived from an EMBL/GenBank/DDBJ whole genome shotgun (WGS) entry which is preliminary data.</text>
</comment>
<evidence type="ECO:0000313" key="1">
    <source>
        <dbReference type="EMBL" id="KAG9332249.1"/>
    </source>
</evidence>
<dbReference type="PANTHER" id="PTHR31025">
    <property type="entry name" value="SI:CH211-196P9.1-RELATED"/>
    <property type="match status" value="1"/>
</dbReference>
<gene>
    <name evidence="1" type="ORF">JZ751_015481</name>
</gene>
<organism evidence="1 2">
    <name type="scientific">Albula glossodonta</name>
    <name type="common">roundjaw bonefish</name>
    <dbReference type="NCBI Taxonomy" id="121402"/>
    <lineage>
        <taxon>Eukaryota</taxon>
        <taxon>Metazoa</taxon>
        <taxon>Chordata</taxon>
        <taxon>Craniata</taxon>
        <taxon>Vertebrata</taxon>
        <taxon>Euteleostomi</taxon>
        <taxon>Actinopterygii</taxon>
        <taxon>Neopterygii</taxon>
        <taxon>Teleostei</taxon>
        <taxon>Albuliformes</taxon>
        <taxon>Albulidae</taxon>
        <taxon>Albula</taxon>
    </lineage>
</organism>
<sequence>MATDVLKLRVILDEVNAERVILPSRPETVQALISEMKDKLNLTYDFRLQFEDPEFDNALNNLVNMEDLPAKATVKVVRVIESDLSSTSTDDTVLLSDNTDSPERLCRWPAIFVVPTFSYEVEFMLRESNSALGEGKTVRLTRDQKHNILDVMAAEIYKHKAYPSTKQIGLAAEALVSKHPCLKENGSKKGYEGWQNSLRFKMGNYRTKLSKAGIKDVAVNAGKRSRTNPEGEASRASIKRPRRGEINFLPNYPHGETRQTLEMQRLAMVEQFKRTSMERDMISIHQHMQRTFALRREEIVDLAPPVVELKDRWPALFCEAQLYSEFHRITNLNLPSTFYASLDKYTPQLLQLYKKRKTGPFGQKLEAIMMAFEEQDKNDICAARTAALAGLPHYLKEDSSEVFRTCKDDSEADQEGTVALVAVVNEEEVLQVPFETQHVSIVLEDMVVMSHRSWTDSLVILFALVYALHLKYPEKLSGFFEFIQVILLDLDDGRKQLRPKLQALKNELE</sequence>
<name>A0A8T2MV59_9TELE</name>
<evidence type="ECO:0000313" key="2">
    <source>
        <dbReference type="Proteomes" id="UP000824540"/>
    </source>
</evidence>
<keyword evidence="2" id="KW-1185">Reference proteome</keyword>
<dbReference type="PANTHER" id="PTHR31025:SF19">
    <property type="entry name" value="SI:CH73-42K18.1-RELATED"/>
    <property type="match status" value="1"/>
</dbReference>
<reference evidence="1" key="1">
    <citation type="thesis" date="2021" institute="BYU ScholarsArchive" country="Provo, UT, USA">
        <title>Applications of and Algorithms for Genome Assembly and Genomic Analyses with an Emphasis on Marine Teleosts.</title>
        <authorList>
            <person name="Pickett B.D."/>
        </authorList>
    </citation>
    <scope>NUCLEOTIDE SEQUENCE</scope>
    <source>
        <strain evidence="1">HI-2016</strain>
    </source>
</reference>
<dbReference type="OrthoDB" id="6512834at2759"/>
<evidence type="ECO:0008006" key="3">
    <source>
        <dbReference type="Google" id="ProtNLM"/>
    </source>
</evidence>
<proteinExistence type="predicted"/>